<dbReference type="EMBL" id="JAUJFI010000367">
    <property type="protein sequence ID" value="MDQ2106761.1"/>
    <property type="molecule type" value="Genomic_DNA"/>
</dbReference>
<comment type="caution">
    <text evidence="4">The sequence shown here is derived from an EMBL/GenBank/DDBJ whole genome shotgun (WGS) entry which is preliminary data.</text>
</comment>
<evidence type="ECO:0000259" key="3">
    <source>
        <dbReference type="PROSITE" id="PS50075"/>
    </source>
</evidence>
<evidence type="ECO:0000313" key="4">
    <source>
        <dbReference type="EMBL" id="MDQ2106761.1"/>
    </source>
</evidence>
<protein>
    <submittedName>
        <fullName evidence="4">Phosphopantetheine-binding protein</fullName>
    </submittedName>
</protein>
<dbReference type="PROSITE" id="PS00012">
    <property type="entry name" value="PHOSPHOPANTETHEINE"/>
    <property type="match status" value="1"/>
</dbReference>
<dbReference type="PANTHER" id="PTHR45527">
    <property type="entry name" value="NONRIBOSOMAL PEPTIDE SYNTHETASE"/>
    <property type="match status" value="1"/>
</dbReference>
<feature type="non-terminal residue" evidence="4">
    <location>
        <position position="1"/>
    </location>
</feature>
<evidence type="ECO:0000256" key="1">
    <source>
        <dbReference type="ARBA" id="ARBA00022450"/>
    </source>
</evidence>
<evidence type="ECO:0000313" key="5">
    <source>
        <dbReference type="Proteomes" id="UP001227317"/>
    </source>
</evidence>
<dbReference type="InterPro" id="IPR036736">
    <property type="entry name" value="ACP-like_sf"/>
</dbReference>
<name>A0ABU0WR84_9PROT</name>
<dbReference type="SMART" id="SM00823">
    <property type="entry name" value="PKS_PP"/>
    <property type="match status" value="1"/>
</dbReference>
<accession>A0ABU0WR84</accession>
<dbReference type="InterPro" id="IPR009081">
    <property type="entry name" value="PP-bd_ACP"/>
</dbReference>
<dbReference type="InterPro" id="IPR020806">
    <property type="entry name" value="PKS_PP-bd"/>
</dbReference>
<dbReference type="Proteomes" id="UP001227317">
    <property type="component" value="Unassembled WGS sequence"/>
</dbReference>
<evidence type="ECO:0000256" key="2">
    <source>
        <dbReference type="ARBA" id="ARBA00022553"/>
    </source>
</evidence>
<keyword evidence="2" id="KW-0597">Phosphoprotein</keyword>
<keyword evidence="1" id="KW-0596">Phosphopantetheine</keyword>
<feature type="domain" description="Carrier" evidence="3">
    <location>
        <begin position="90"/>
        <end position="165"/>
    </location>
</feature>
<dbReference type="Pfam" id="PF00550">
    <property type="entry name" value="PP-binding"/>
    <property type="match status" value="1"/>
</dbReference>
<gene>
    <name evidence="4" type="ORF">QSG27_29025</name>
</gene>
<dbReference type="Gene3D" id="1.10.1200.10">
    <property type="entry name" value="ACP-like"/>
    <property type="match status" value="1"/>
</dbReference>
<dbReference type="PROSITE" id="PS50075">
    <property type="entry name" value="CARRIER"/>
    <property type="match status" value="1"/>
</dbReference>
<dbReference type="RefSeq" id="WP_306712333.1">
    <property type="nucleotide sequence ID" value="NZ_JAUJFI010000367.1"/>
</dbReference>
<dbReference type="InterPro" id="IPR006162">
    <property type="entry name" value="Ppantetheine_attach_site"/>
</dbReference>
<proteinExistence type="predicted"/>
<keyword evidence="5" id="KW-1185">Reference proteome</keyword>
<dbReference type="PANTHER" id="PTHR45527:SF1">
    <property type="entry name" value="FATTY ACID SYNTHASE"/>
    <property type="match status" value="1"/>
</dbReference>
<reference evidence="4 5" key="1">
    <citation type="submission" date="2023-06" db="EMBL/GenBank/DDBJ databases">
        <title>Azospirillum isscasensis sp.nov, a bacterium isolated from rhizosphere soil of rice.</title>
        <authorList>
            <person name="Wang H."/>
        </authorList>
    </citation>
    <scope>NUCLEOTIDE SEQUENCE [LARGE SCALE GENOMIC DNA]</scope>
    <source>
        <strain evidence="4 5">C340-1</strain>
    </source>
</reference>
<sequence>LGLPGRALLIGMDGDHPRHAPRVPGSAAALDTPAAYVAGPAALDGSARLEDRFGTAFDAPVTAVDHLPRRGDGTLDLRSLQGAGGGAPEPPDGPAERRIARIWETVLGTAVEGRHDDFFALGGNSLRAAQVAARVRETFRIDLPVMAVLASPTVAWLAEALRTLEPKPGFTDTLARRLEEIERMTPDQRAALRAKAAP</sequence>
<organism evidence="4 5">
    <name type="scientific">Azospirillum isscasi</name>
    <dbReference type="NCBI Taxonomy" id="3053926"/>
    <lineage>
        <taxon>Bacteria</taxon>
        <taxon>Pseudomonadati</taxon>
        <taxon>Pseudomonadota</taxon>
        <taxon>Alphaproteobacteria</taxon>
        <taxon>Rhodospirillales</taxon>
        <taxon>Azospirillaceae</taxon>
        <taxon>Azospirillum</taxon>
    </lineage>
</organism>
<dbReference type="SUPFAM" id="SSF47336">
    <property type="entry name" value="ACP-like"/>
    <property type="match status" value="1"/>
</dbReference>